<dbReference type="Proteomes" id="UP001152562">
    <property type="component" value="Unassembled WGS sequence"/>
</dbReference>
<reference evidence="1" key="1">
    <citation type="submission" date="2022-05" db="EMBL/GenBank/DDBJ databases">
        <authorList>
            <person name="Okamura Y."/>
        </authorList>
    </citation>
    <scope>NUCLEOTIDE SEQUENCE</scope>
</reference>
<sequence>MKIEVLQILPIPNGDDSPGTIETKMQTKNINLTQEQKNQHCIDKLCRQDNEMPGSQYFLTQVTGATVGSTYYDTNPAKATQAMLGRKLVQNQFHEQALFHSLIILET</sequence>
<organism evidence="1 2">
    <name type="scientific">Pieris brassicae</name>
    <name type="common">White butterfly</name>
    <name type="synonym">Large white butterfly</name>
    <dbReference type="NCBI Taxonomy" id="7116"/>
    <lineage>
        <taxon>Eukaryota</taxon>
        <taxon>Metazoa</taxon>
        <taxon>Ecdysozoa</taxon>
        <taxon>Arthropoda</taxon>
        <taxon>Hexapoda</taxon>
        <taxon>Insecta</taxon>
        <taxon>Pterygota</taxon>
        <taxon>Neoptera</taxon>
        <taxon>Endopterygota</taxon>
        <taxon>Lepidoptera</taxon>
        <taxon>Glossata</taxon>
        <taxon>Ditrysia</taxon>
        <taxon>Papilionoidea</taxon>
        <taxon>Pieridae</taxon>
        <taxon>Pierinae</taxon>
        <taxon>Pieris</taxon>
    </lineage>
</organism>
<name>A0A9P0T0Z8_PIEBR</name>
<keyword evidence="2" id="KW-1185">Reference proteome</keyword>
<evidence type="ECO:0000313" key="1">
    <source>
        <dbReference type="EMBL" id="CAH3976274.1"/>
    </source>
</evidence>
<dbReference type="EMBL" id="CALOZG010000002">
    <property type="protein sequence ID" value="CAH3976274.1"/>
    <property type="molecule type" value="Genomic_DNA"/>
</dbReference>
<protein>
    <submittedName>
        <fullName evidence="1">Uncharacterized protein</fullName>
    </submittedName>
</protein>
<proteinExistence type="predicted"/>
<gene>
    <name evidence="1" type="ORF">PIBRA_LOCUS1841</name>
</gene>
<dbReference type="AlphaFoldDB" id="A0A9P0T0Z8"/>
<accession>A0A9P0T0Z8</accession>
<comment type="caution">
    <text evidence="1">The sequence shown here is derived from an EMBL/GenBank/DDBJ whole genome shotgun (WGS) entry which is preliminary data.</text>
</comment>
<evidence type="ECO:0000313" key="2">
    <source>
        <dbReference type="Proteomes" id="UP001152562"/>
    </source>
</evidence>